<sequence>MEKYLSKINNFIKNNSLFKYKIEYKNKKNLSLNTINNLLKDSYKNIKLFDINNIDSYPEHLRPFPQFKYDNKNKIGLIKFYHFIFTNDIYSLRDADKIKLSVLNKLKIWTEKDLNNLIIDLTECYGNYYKPIIESLTQIIGDITLFAIVKNKESFISPVWINLKNGKVQDFPEVFRGSKLLFNKYIIILVSNSTSYVGEIVAGVFKSKNNVKIIGQETNGNLYINSTFLIDNNIYLSVPSHFIQTTDLKVHKQGKIIPDIKTNNFKESLKKAYSLCL</sequence>
<reference evidence="2 3" key="1">
    <citation type="journal article" date="2010" name="Proc. Natl. Acad. Sci. U.S.A.">
        <title>Giant virus with a remarkable complement of genes infects marine zooplankton.</title>
        <authorList>
            <person name="Fischer M.G."/>
            <person name="Allen M.J."/>
            <person name="Wilson W.H."/>
            <person name="Suttle C.A."/>
        </authorList>
    </citation>
    <scope>NUCLEOTIDE SEQUENCE [LARGE SCALE GENOMIC DNA]</scope>
    <source>
        <strain evidence="2 3">BV-PW1</strain>
    </source>
</reference>
<proteinExistence type="predicted"/>
<dbReference type="Gene3D" id="3.90.226.10">
    <property type="entry name" value="2-enoyl-CoA Hydratase, Chain A, domain 1"/>
    <property type="match status" value="1"/>
</dbReference>
<dbReference type="GeneID" id="9887940"/>
<dbReference type="GO" id="GO:0008236">
    <property type="term" value="F:serine-type peptidase activity"/>
    <property type="evidence" value="ECO:0007669"/>
    <property type="project" value="InterPro"/>
</dbReference>
<dbReference type="InterPro" id="IPR005151">
    <property type="entry name" value="Tail-specific_protease"/>
</dbReference>
<dbReference type="Pfam" id="PF03572">
    <property type="entry name" value="Peptidase_S41"/>
    <property type="match status" value="1"/>
</dbReference>
<dbReference type="Proteomes" id="UP000029781">
    <property type="component" value="Segment"/>
</dbReference>
<dbReference type="SMART" id="SM00245">
    <property type="entry name" value="TSPc"/>
    <property type="match status" value="1"/>
</dbReference>
<keyword evidence="3" id="KW-1185">Reference proteome</keyword>
<accession>E3T5V8</accession>
<dbReference type="GO" id="GO:0006508">
    <property type="term" value="P:proteolysis"/>
    <property type="evidence" value="ECO:0007669"/>
    <property type="project" value="InterPro"/>
</dbReference>
<feature type="domain" description="Tail specific protease" evidence="1">
    <location>
        <begin position="71"/>
        <end position="263"/>
    </location>
</feature>
<name>E3T5V8_CROVB</name>
<dbReference type="SUPFAM" id="SSF52096">
    <property type="entry name" value="ClpP/crotonase"/>
    <property type="match status" value="1"/>
</dbReference>
<protein>
    <recommendedName>
        <fullName evidence="1">Tail specific protease domain-containing protein</fullName>
    </recommendedName>
</protein>
<evidence type="ECO:0000313" key="2">
    <source>
        <dbReference type="EMBL" id="ADO67571.1"/>
    </source>
</evidence>
<organism evidence="2 3">
    <name type="scientific">Cafeteria roenbergensis virus (strain BV-PW1)</name>
    <name type="common">CroV</name>
    <dbReference type="NCBI Taxonomy" id="693272"/>
    <lineage>
        <taxon>Viruses</taxon>
        <taxon>Varidnaviria</taxon>
        <taxon>Bamfordvirae</taxon>
        <taxon>Nucleocytoviricota</taxon>
        <taxon>Megaviricetes</taxon>
        <taxon>Imitervirales</taxon>
        <taxon>Mimiviridae</taxon>
        <taxon>Aliimimivirinae</taxon>
        <taxon>Rheavirus</taxon>
        <taxon>Rheavirus sinusmexicani</taxon>
    </lineage>
</organism>
<dbReference type="KEGG" id="vg:9887940"/>
<evidence type="ECO:0000313" key="3">
    <source>
        <dbReference type="Proteomes" id="UP000029781"/>
    </source>
</evidence>
<dbReference type="RefSeq" id="YP_003970170.1">
    <property type="nucleotide sequence ID" value="NC_014637.1"/>
</dbReference>
<dbReference type="InterPro" id="IPR029045">
    <property type="entry name" value="ClpP/crotonase-like_dom_sf"/>
</dbReference>
<dbReference type="EMBL" id="GU244497">
    <property type="protein sequence ID" value="ADO67571.1"/>
    <property type="molecule type" value="Genomic_DNA"/>
</dbReference>
<gene>
    <name evidence="2" type="ORF">crov537</name>
</gene>
<organismHost>
    <name type="scientific">Cafeteria roenbergensis</name>
    <name type="common">Marine flagellate</name>
    <dbReference type="NCBI Taxonomy" id="33653"/>
</organismHost>
<evidence type="ECO:0000259" key="1">
    <source>
        <dbReference type="SMART" id="SM00245"/>
    </source>
</evidence>